<evidence type="ECO:0000313" key="3">
    <source>
        <dbReference type="EMBL" id="TMW62902.1"/>
    </source>
</evidence>
<gene>
    <name evidence="3" type="ORF">Poli38472_005520</name>
</gene>
<organism evidence="3 4">
    <name type="scientific">Pythium oligandrum</name>
    <name type="common">Mycoparasitic fungus</name>
    <dbReference type="NCBI Taxonomy" id="41045"/>
    <lineage>
        <taxon>Eukaryota</taxon>
        <taxon>Sar</taxon>
        <taxon>Stramenopiles</taxon>
        <taxon>Oomycota</taxon>
        <taxon>Peronosporomycetes</taxon>
        <taxon>Pythiales</taxon>
        <taxon>Pythiaceae</taxon>
        <taxon>Pythium</taxon>
    </lineage>
</organism>
<feature type="region of interest" description="Disordered" evidence="1">
    <location>
        <begin position="51"/>
        <end position="116"/>
    </location>
</feature>
<feature type="compositionally biased region" description="Polar residues" evidence="1">
    <location>
        <begin position="547"/>
        <end position="558"/>
    </location>
</feature>
<name>A0A8K1CGG0_PYTOL</name>
<feature type="region of interest" description="Disordered" evidence="1">
    <location>
        <begin position="447"/>
        <end position="493"/>
    </location>
</feature>
<dbReference type="NCBIfam" id="NF041131">
    <property type="entry name" value="RicT_YaaT_fam"/>
    <property type="match status" value="1"/>
</dbReference>
<dbReference type="InterPro" id="IPR047767">
    <property type="entry name" value="PSP1-like"/>
</dbReference>
<dbReference type="InterPro" id="IPR007557">
    <property type="entry name" value="PSP1_C"/>
</dbReference>
<reference evidence="3" key="1">
    <citation type="submission" date="2019-03" db="EMBL/GenBank/DDBJ databases">
        <title>Long read genome sequence of the mycoparasitic Pythium oligandrum ATCC 38472 isolated from sugarbeet rhizosphere.</title>
        <authorList>
            <person name="Gaulin E."/>
        </authorList>
    </citation>
    <scope>NUCLEOTIDE SEQUENCE</scope>
    <source>
        <strain evidence="3">ATCC 38472_TT</strain>
    </source>
</reference>
<evidence type="ECO:0000313" key="4">
    <source>
        <dbReference type="Proteomes" id="UP000794436"/>
    </source>
</evidence>
<feature type="compositionally biased region" description="Pro residues" evidence="1">
    <location>
        <begin position="469"/>
        <end position="479"/>
    </location>
</feature>
<feature type="region of interest" description="Disordered" evidence="1">
    <location>
        <begin position="547"/>
        <end position="568"/>
    </location>
</feature>
<feature type="region of interest" description="Disordered" evidence="1">
    <location>
        <begin position="1"/>
        <end position="30"/>
    </location>
</feature>
<proteinExistence type="predicted"/>
<dbReference type="OrthoDB" id="243127at2759"/>
<dbReference type="GO" id="GO:0005737">
    <property type="term" value="C:cytoplasm"/>
    <property type="evidence" value="ECO:0007669"/>
    <property type="project" value="TreeGrafter"/>
</dbReference>
<comment type="caution">
    <text evidence="3">The sequence shown here is derived from an EMBL/GenBank/DDBJ whole genome shotgun (WGS) entry which is preliminary data.</text>
</comment>
<keyword evidence="4" id="KW-1185">Reference proteome</keyword>
<protein>
    <recommendedName>
        <fullName evidence="2">PSP1 C-terminal domain-containing protein</fullName>
    </recommendedName>
</protein>
<dbReference type="PANTHER" id="PTHR43830:SF3">
    <property type="entry name" value="PROTEIN PSP1"/>
    <property type="match status" value="1"/>
</dbReference>
<dbReference type="Pfam" id="PF04468">
    <property type="entry name" value="PSP1"/>
    <property type="match status" value="1"/>
</dbReference>
<evidence type="ECO:0000259" key="2">
    <source>
        <dbReference type="PROSITE" id="PS51411"/>
    </source>
</evidence>
<accession>A0A8K1CGG0</accession>
<dbReference type="PROSITE" id="PS51411">
    <property type="entry name" value="PSP1_C"/>
    <property type="match status" value="1"/>
</dbReference>
<feature type="compositionally biased region" description="Polar residues" evidence="1">
    <location>
        <begin position="63"/>
        <end position="75"/>
    </location>
</feature>
<feature type="compositionally biased region" description="Low complexity" evidence="1">
    <location>
        <begin position="132"/>
        <end position="145"/>
    </location>
</feature>
<dbReference type="Proteomes" id="UP000794436">
    <property type="component" value="Unassembled WGS sequence"/>
</dbReference>
<sequence length="671" mass="74741">MLALTTDDDNDVGSRSLDSLNGVVVNPPSSELEKNAATDFLGREDRFAFPAFRGKQRGDSFSDSRTSSNESSPAGSTWRPLGRRASAHFVTPSNQLEHQFDASPFSHNGNGNAKLQHSSGFREVVNSAMSSSESSLVDSLSSGEGSPDRTRSPDNNVNEFDVLRPSGIDTDPSYGGLSSLQEAGRNITVDTRQPPLMHVKSPVLSTRKDSQTWQMQEEELLTSPRFNFRSSLEDTSMSVFGNSLGLLADESSNQIGDFRDSHTRVTKDARASSVDFTYSRPSDMNPPLPPQQESAQRIRARSFSHSASYGATNFNPAFINKGYMPPHHPQQDFPATMRPFHSGPPPPQPGLMQGPVRPPRVSIPTDSPMHPYHQSQPVPPPPYRRYSTDFAVAPPYPDAMHAAEPEMPGHRTPTGRGIRSYSMEYFPPNPRVRTHSLEGQQMFQSVAPPTEYPVGSRHTSGGMTYEWPRSPPPAPPLPPDVHSTPRSNQYPPPPPEAYYEVEFKRGRTELFAGNAGHTPGDYVKVEADRGEDIGRLVRRITDISKITGSSSHEATSGDESPARPKRHELPSKKIMCVASPRECEMLSEQRKEEHEVFEVCKSKVRQRLLPMNVIDAEYQFDRHKLTFFFEADRRIDFRELVRDLFAIYKTRIWLQQVVPGGKKVNGETDAN</sequence>
<feature type="region of interest" description="Disordered" evidence="1">
    <location>
        <begin position="132"/>
        <end position="172"/>
    </location>
</feature>
<dbReference type="PANTHER" id="PTHR43830">
    <property type="entry name" value="PROTEIN PSP1"/>
    <property type="match status" value="1"/>
</dbReference>
<dbReference type="AlphaFoldDB" id="A0A8K1CGG0"/>
<evidence type="ECO:0000256" key="1">
    <source>
        <dbReference type="SAM" id="MobiDB-lite"/>
    </source>
</evidence>
<feature type="domain" description="PSP1 C-terminal" evidence="2">
    <location>
        <begin position="572"/>
        <end position="657"/>
    </location>
</feature>
<feature type="compositionally biased region" description="Polar residues" evidence="1">
    <location>
        <begin position="105"/>
        <end position="116"/>
    </location>
</feature>
<dbReference type="EMBL" id="SPLM01000073">
    <property type="protein sequence ID" value="TMW62902.1"/>
    <property type="molecule type" value="Genomic_DNA"/>
</dbReference>
<feature type="compositionally biased region" description="Acidic residues" evidence="1">
    <location>
        <begin position="1"/>
        <end position="11"/>
    </location>
</feature>